<evidence type="ECO:0000313" key="13">
    <source>
        <dbReference type="Proteomes" id="UP001549313"/>
    </source>
</evidence>
<dbReference type="PANTHER" id="PTHR33693">
    <property type="entry name" value="TYPE-5 URACIL-DNA GLYCOSYLASE"/>
    <property type="match status" value="1"/>
</dbReference>
<keyword evidence="13" id="KW-1185">Reference proteome</keyword>
<evidence type="ECO:0000256" key="7">
    <source>
        <dbReference type="ARBA" id="ARBA00023004"/>
    </source>
</evidence>
<evidence type="ECO:0000256" key="4">
    <source>
        <dbReference type="ARBA" id="ARBA00022723"/>
    </source>
</evidence>
<feature type="region of interest" description="Disordered" evidence="10">
    <location>
        <begin position="1"/>
        <end position="28"/>
    </location>
</feature>
<protein>
    <recommendedName>
        <fullName evidence="2">Type-4 uracil-DNA glycosylase</fullName>
    </recommendedName>
</protein>
<dbReference type="InterPro" id="IPR036895">
    <property type="entry name" value="Uracil-DNA_glycosylase-like_sf"/>
</dbReference>
<reference evidence="12 13" key="1">
    <citation type="submission" date="2024-06" db="EMBL/GenBank/DDBJ databases">
        <title>Sorghum-associated microbial communities from plants grown in Nebraska, USA.</title>
        <authorList>
            <person name="Schachtman D."/>
        </authorList>
    </citation>
    <scope>NUCLEOTIDE SEQUENCE [LARGE SCALE GENOMIC DNA]</scope>
    <source>
        <strain evidence="12 13">2814</strain>
    </source>
</reference>
<keyword evidence="8" id="KW-0411">Iron-sulfur</keyword>
<evidence type="ECO:0000256" key="8">
    <source>
        <dbReference type="ARBA" id="ARBA00023014"/>
    </source>
</evidence>
<comment type="caution">
    <text evidence="12">The sequence shown here is derived from an EMBL/GenBank/DDBJ whole genome shotgun (WGS) entry which is preliminary data.</text>
</comment>
<keyword evidence="7" id="KW-0408">Iron</keyword>
<dbReference type="RefSeq" id="WP_354087631.1">
    <property type="nucleotide sequence ID" value="NZ_JBEPTF010000001.1"/>
</dbReference>
<dbReference type="SMART" id="SM00986">
    <property type="entry name" value="UDG"/>
    <property type="match status" value="1"/>
</dbReference>
<evidence type="ECO:0000259" key="11">
    <source>
        <dbReference type="SMART" id="SM00986"/>
    </source>
</evidence>
<dbReference type="SUPFAM" id="SSF52141">
    <property type="entry name" value="Uracil-DNA glycosylase-like"/>
    <property type="match status" value="1"/>
</dbReference>
<feature type="domain" description="Uracil-DNA glycosylase-like" evidence="11">
    <location>
        <begin position="59"/>
        <end position="219"/>
    </location>
</feature>
<evidence type="ECO:0000256" key="1">
    <source>
        <dbReference type="ARBA" id="ARBA00006521"/>
    </source>
</evidence>
<evidence type="ECO:0000256" key="9">
    <source>
        <dbReference type="ARBA" id="ARBA00023204"/>
    </source>
</evidence>
<keyword evidence="9" id="KW-0234">DNA repair</keyword>
<dbReference type="InterPro" id="IPR051536">
    <property type="entry name" value="UDG_Type-4/5"/>
</dbReference>
<proteinExistence type="inferred from homology"/>
<dbReference type="NCBIfam" id="TIGR03914">
    <property type="entry name" value="UDG_fam_dom"/>
    <property type="match status" value="1"/>
</dbReference>
<keyword evidence="6" id="KW-0378">Hydrolase</keyword>
<dbReference type="EMBL" id="JBEPTF010000001">
    <property type="protein sequence ID" value="MET4682686.1"/>
    <property type="molecule type" value="Genomic_DNA"/>
</dbReference>
<name>A0ABV2R7X0_9CAUL</name>
<dbReference type="PANTHER" id="PTHR33693:SF9">
    <property type="entry name" value="TYPE-4 URACIL-DNA GLYCOSYLASE"/>
    <property type="match status" value="1"/>
</dbReference>
<dbReference type="CDD" id="cd10030">
    <property type="entry name" value="UDG-F4_TTUDGA_SPO1dp_like"/>
    <property type="match status" value="1"/>
</dbReference>
<dbReference type="InterPro" id="IPR005122">
    <property type="entry name" value="Uracil-DNA_glycosylase-like"/>
</dbReference>
<dbReference type="Proteomes" id="UP001549313">
    <property type="component" value="Unassembled WGS sequence"/>
</dbReference>
<sequence length="225" mass="24996">MGEQLARSSSRSLERTRKPVGELALEAESPVPPTLLALERDVQECRRCPLWRGATQGVGGEGPSHAALMVVGEQPGDQEDLSGRPFVGPAGRLLDAALREAGLDRRDLYLTNAVKHFKHEMRGKRRLHKTPNTGEVRACRWWLDHERRLIKPRLILALGATAGSTLLGRTPVVKIERGRVQTALDGSRIVLTVHPSYLLRLRDRSARASERRRFLADLETAAANQ</sequence>
<dbReference type="Gene3D" id="3.40.470.10">
    <property type="entry name" value="Uracil-DNA glycosylase-like domain"/>
    <property type="match status" value="1"/>
</dbReference>
<accession>A0ABV2R7X0</accession>
<dbReference type="Pfam" id="PF03167">
    <property type="entry name" value="UDG"/>
    <property type="match status" value="1"/>
</dbReference>
<dbReference type="InterPro" id="IPR005273">
    <property type="entry name" value="Ura-DNA_glyco_family4"/>
</dbReference>
<dbReference type="NCBIfam" id="TIGR00758">
    <property type="entry name" value="UDG_fam4"/>
    <property type="match status" value="1"/>
</dbReference>
<evidence type="ECO:0000256" key="3">
    <source>
        <dbReference type="ARBA" id="ARBA00022485"/>
    </source>
</evidence>
<evidence type="ECO:0000313" key="12">
    <source>
        <dbReference type="EMBL" id="MET4682686.1"/>
    </source>
</evidence>
<gene>
    <name evidence="12" type="ORF">ABIE19_000595</name>
</gene>
<keyword evidence="3" id="KW-0004">4Fe-4S</keyword>
<organism evidence="12 13">
    <name type="scientific">Brevundimonas faecalis</name>
    <dbReference type="NCBI Taxonomy" id="947378"/>
    <lineage>
        <taxon>Bacteria</taxon>
        <taxon>Pseudomonadati</taxon>
        <taxon>Pseudomonadota</taxon>
        <taxon>Alphaproteobacteria</taxon>
        <taxon>Caulobacterales</taxon>
        <taxon>Caulobacteraceae</taxon>
        <taxon>Brevundimonas</taxon>
    </lineage>
</organism>
<comment type="similarity">
    <text evidence="1">Belongs to the uracil-DNA glycosylase (UDG) superfamily. Type 4 (UDGa) family.</text>
</comment>
<keyword evidence="5" id="KW-0227">DNA damage</keyword>
<evidence type="ECO:0000256" key="10">
    <source>
        <dbReference type="SAM" id="MobiDB-lite"/>
    </source>
</evidence>
<evidence type="ECO:0000256" key="6">
    <source>
        <dbReference type="ARBA" id="ARBA00022801"/>
    </source>
</evidence>
<evidence type="ECO:0000256" key="2">
    <source>
        <dbReference type="ARBA" id="ARBA00019403"/>
    </source>
</evidence>
<evidence type="ECO:0000256" key="5">
    <source>
        <dbReference type="ARBA" id="ARBA00022763"/>
    </source>
</evidence>
<dbReference type="SMART" id="SM00987">
    <property type="entry name" value="UreE_C"/>
    <property type="match status" value="1"/>
</dbReference>
<keyword evidence="4" id="KW-0479">Metal-binding</keyword>
<feature type="compositionally biased region" description="Polar residues" evidence="10">
    <location>
        <begin position="1"/>
        <end position="11"/>
    </location>
</feature>